<gene>
    <name evidence="6" type="ORF">SAMN04487885_10146</name>
</gene>
<protein>
    <submittedName>
        <fullName evidence="6">Cobalt transport protein</fullName>
    </submittedName>
</protein>
<dbReference type="EMBL" id="FOOE01000001">
    <property type="protein sequence ID" value="SFF48787.1"/>
    <property type="molecule type" value="Genomic_DNA"/>
</dbReference>
<dbReference type="InterPro" id="IPR003339">
    <property type="entry name" value="ABC/ECF_trnsptr_transmembrane"/>
</dbReference>
<keyword evidence="3 5" id="KW-1133">Transmembrane helix</keyword>
<evidence type="ECO:0000256" key="1">
    <source>
        <dbReference type="ARBA" id="ARBA00004141"/>
    </source>
</evidence>
<keyword evidence="2 5" id="KW-0812">Transmembrane</keyword>
<evidence type="ECO:0000256" key="4">
    <source>
        <dbReference type="ARBA" id="ARBA00023136"/>
    </source>
</evidence>
<dbReference type="CDD" id="cd16914">
    <property type="entry name" value="EcfT"/>
    <property type="match status" value="1"/>
</dbReference>
<reference evidence="6 7" key="1">
    <citation type="submission" date="2016-10" db="EMBL/GenBank/DDBJ databases">
        <authorList>
            <person name="de Groot N.N."/>
        </authorList>
    </citation>
    <scope>NUCLEOTIDE SEQUENCE [LARGE SCALE GENOMIC DNA]</scope>
    <source>
        <strain evidence="6 7">NLAE-zl-G419</strain>
    </source>
</reference>
<evidence type="ECO:0000256" key="2">
    <source>
        <dbReference type="ARBA" id="ARBA00022692"/>
    </source>
</evidence>
<proteinExistence type="predicted"/>
<comment type="subcellular location">
    <subcellularLocation>
        <location evidence="1">Membrane</location>
        <topology evidence="1">Multi-pass membrane protein</topology>
    </subcellularLocation>
</comment>
<name>A0A1I2J6C6_9CLOT</name>
<dbReference type="Pfam" id="PF02361">
    <property type="entry name" value="CbiQ"/>
    <property type="match status" value="1"/>
</dbReference>
<dbReference type="AlphaFoldDB" id="A0A1I2J6C6"/>
<dbReference type="GO" id="GO:0005886">
    <property type="term" value="C:plasma membrane"/>
    <property type="evidence" value="ECO:0007669"/>
    <property type="project" value="UniProtKB-ARBA"/>
</dbReference>
<organism evidence="6 7">
    <name type="scientific">Clostridium cadaveris</name>
    <dbReference type="NCBI Taxonomy" id="1529"/>
    <lineage>
        <taxon>Bacteria</taxon>
        <taxon>Bacillati</taxon>
        <taxon>Bacillota</taxon>
        <taxon>Clostridia</taxon>
        <taxon>Eubacteriales</taxon>
        <taxon>Clostridiaceae</taxon>
        <taxon>Clostridium</taxon>
    </lineage>
</organism>
<dbReference type="Proteomes" id="UP000182135">
    <property type="component" value="Unassembled WGS sequence"/>
</dbReference>
<evidence type="ECO:0000256" key="5">
    <source>
        <dbReference type="SAM" id="Phobius"/>
    </source>
</evidence>
<keyword evidence="4 5" id="KW-0472">Membrane</keyword>
<evidence type="ECO:0000313" key="7">
    <source>
        <dbReference type="Proteomes" id="UP000182135"/>
    </source>
</evidence>
<dbReference type="STRING" id="1529.SAMN04487885_10146"/>
<sequence>MKIPDQIVIPITVMARFFYTFREDYSQIKDAMYLHGLTTKRLILNPLKLFEYRTVPLLMCLTRTADEVAISALTRGMEIGVKRSSISTSKIKEIDYIFFLIMFLLIGFYIRGKYA</sequence>
<dbReference type="RefSeq" id="WP_242948611.1">
    <property type="nucleotide sequence ID" value="NZ_FOOE01000001.1"/>
</dbReference>
<keyword evidence="7" id="KW-1185">Reference proteome</keyword>
<evidence type="ECO:0000256" key="3">
    <source>
        <dbReference type="ARBA" id="ARBA00022989"/>
    </source>
</evidence>
<evidence type="ECO:0000313" key="6">
    <source>
        <dbReference type="EMBL" id="SFF48787.1"/>
    </source>
</evidence>
<accession>A0A1I2J6C6</accession>
<feature type="transmembrane region" description="Helical" evidence="5">
    <location>
        <begin position="93"/>
        <end position="110"/>
    </location>
</feature>